<dbReference type="WBParaSite" id="HPLM_0000920901-mRNA-1">
    <property type="protein sequence ID" value="HPLM_0000920901-mRNA-1"/>
    <property type="gene ID" value="HPLM_0000920901"/>
</dbReference>
<sequence>LSKHINKLALTLTVSSNRSHIVRFRKSTRYHRLSPKRKSQDAEAAALVGAMVVVEAVAEVAETGAATTMMSPSRMKRTTKRMAIGDQERAG</sequence>
<feature type="region of interest" description="Disordered" evidence="1">
    <location>
        <begin position="68"/>
        <end position="91"/>
    </location>
</feature>
<reference evidence="2" key="1">
    <citation type="submission" date="2017-02" db="UniProtKB">
        <authorList>
            <consortium name="WormBaseParasite"/>
        </authorList>
    </citation>
    <scope>IDENTIFICATION</scope>
</reference>
<accession>A0A0N4WEW6</accession>
<proteinExistence type="predicted"/>
<organism evidence="2">
    <name type="scientific">Haemonchus placei</name>
    <name type="common">Barber's pole worm</name>
    <dbReference type="NCBI Taxonomy" id="6290"/>
    <lineage>
        <taxon>Eukaryota</taxon>
        <taxon>Metazoa</taxon>
        <taxon>Ecdysozoa</taxon>
        <taxon>Nematoda</taxon>
        <taxon>Chromadorea</taxon>
        <taxon>Rhabditida</taxon>
        <taxon>Rhabditina</taxon>
        <taxon>Rhabditomorpha</taxon>
        <taxon>Strongyloidea</taxon>
        <taxon>Trichostrongylidae</taxon>
        <taxon>Haemonchus</taxon>
    </lineage>
</organism>
<protein>
    <submittedName>
        <fullName evidence="2">60S ribosomal protein L28</fullName>
    </submittedName>
</protein>
<dbReference type="AlphaFoldDB" id="A0A0N4WEW6"/>
<name>A0A0N4WEW6_HAEPC</name>
<evidence type="ECO:0000313" key="2">
    <source>
        <dbReference type="WBParaSite" id="HPLM_0000920901-mRNA-1"/>
    </source>
</evidence>
<evidence type="ECO:0000256" key="1">
    <source>
        <dbReference type="SAM" id="MobiDB-lite"/>
    </source>
</evidence>